<dbReference type="AlphaFoldDB" id="A0A255Z627"/>
<organism evidence="1 2">
    <name type="scientific">Sandarakinorhabdus cyanobacteriorum</name>
    <dbReference type="NCBI Taxonomy" id="1981098"/>
    <lineage>
        <taxon>Bacteria</taxon>
        <taxon>Pseudomonadati</taxon>
        <taxon>Pseudomonadota</taxon>
        <taxon>Alphaproteobacteria</taxon>
        <taxon>Sphingomonadales</taxon>
        <taxon>Sphingosinicellaceae</taxon>
        <taxon>Sandarakinorhabdus</taxon>
    </lineage>
</organism>
<gene>
    <name evidence="1" type="ORF">CHU93_01015</name>
</gene>
<protein>
    <submittedName>
        <fullName evidence="1">Protein usg</fullName>
    </submittedName>
</protein>
<dbReference type="RefSeq" id="WP_094472359.1">
    <property type="nucleotide sequence ID" value="NZ_NOXT01000046.1"/>
</dbReference>
<name>A0A255Z627_9SPHN</name>
<dbReference type="OrthoDB" id="9811054at2"/>
<keyword evidence="2" id="KW-1185">Reference proteome</keyword>
<dbReference type="EMBL" id="NOXT01000046">
    <property type="protein sequence ID" value="OYQ36355.1"/>
    <property type="molecule type" value="Genomic_DNA"/>
</dbReference>
<reference evidence="1 2" key="1">
    <citation type="submission" date="2017-07" db="EMBL/GenBank/DDBJ databases">
        <title>Sandarakinorhabdus cyanobacteriorum sp. nov., a novel bacterium isolated from cyanobacterial aggregates in a eutrophic lake.</title>
        <authorList>
            <person name="Cai H."/>
        </authorList>
    </citation>
    <scope>NUCLEOTIDE SEQUENCE [LARGE SCALE GENOMIC DNA]</scope>
    <source>
        <strain evidence="1 2">TH057</strain>
    </source>
</reference>
<sequence length="87" mass="10396">MTDLERQLQGYSLAMVDIAYWRPDHPKLLQQFSWQLYDLAPQFPELKRFLDHWKREVEATIHSVRVAHRGLVGPSQWRSVDEILTLH</sequence>
<evidence type="ECO:0000313" key="2">
    <source>
        <dbReference type="Proteomes" id="UP000216991"/>
    </source>
</evidence>
<dbReference type="InterPro" id="IPR009354">
    <property type="entry name" value="Usg"/>
</dbReference>
<comment type="caution">
    <text evidence="1">The sequence shown here is derived from an EMBL/GenBank/DDBJ whole genome shotgun (WGS) entry which is preliminary data.</text>
</comment>
<dbReference type="Proteomes" id="UP000216991">
    <property type="component" value="Unassembled WGS sequence"/>
</dbReference>
<evidence type="ECO:0000313" key="1">
    <source>
        <dbReference type="EMBL" id="OYQ36355.1"/>
    </source>
</evidence>
<dbReference type="Pfam" id="PF06233">
    <property type="entry name" value="Usg"/>
    <property type="match status" value="1"/>
</dbReference>
<accession>A0A255Z627</accession>
<proteinExistence type="predicted"/>